<dbReference type="GO" id="GO:0003755">
    <property type="term" value="F:peptidyl-prolyl cis-trans isomerase activity"/>
    <property type="evidence" value="ECO:0007669"/>
    <property type="project" value="InterPro"/>
</dbReference>
<evidence type="ECO:0008006" key="4">
    <source>
        <dbReference type="Google" id="ProtNLM"/>
    </source>
</evidence>
<feature type="chain" id="PRO_5005190310" description="Peptidylprolyl isomerase" evidence="1">
    <location>
        <begin position="26"/>
        <end position="140"/>
    </location>
</feature>
<dbReference type="Proteomes" id="UP000041254">
    <property type="component" value="Unassembled WGS sequence"/>
</dbReference>
<dbReference type="VEuPathDB" id="CryptoDB:Vbra_3223"/>
<sequence>MSTRQAGLVMLSLSLYLLLLLPVDGDLFSERDMAEKTVCSTLHHGGDSGKTTTAVGDIVKIRLKTSAADMFSTYNDHGESVQERVKVGQHNVTPLNKCLMGMSVGETRRASIPLTQGFDITYTVTLLSVESKAKGHETEL</sequence>
<keyword evidence="1" id="KW-0732">Signal</keyword>
<gene>
    <name evidence="2" type="ORF">Vbra_3223</name>
</gene>
<evidence type="ECO:0000313" key="2">
    <source>
        <dbReference type="EMBL" id="CEM24486.1"/>
    </source>
</evidence>
<accession>A0A0G4G7U7</accession>
<keyword evidence="3" id="KW-1185">Reference proteome</keyword>
<name>A0A0G4G7U7_VITBC</name>
<feature type="signal peptide" evidence="1">
    <location>
        <begin position="1"/>
        <end position="25"/>
    </location>
</feature>
<dbReference type="SUPFAM" id="SSF54534">
    <property type="entry name" value="FKBP-like"/>
    <property type="match status" value="1"/>
</dbReference>
<evidence type="ECO:0000256" key="1">
    <source>
        <dbReference type="SAM" id="SignalP"/>
    </source>
</evidence>
<dbReference type="Gene3D" id="3.10.50.40">
    <property type="match status" value="1"/>
</dbReference>
<reference evidence="2 3" key="1">
    <citation type="submission" date="2014-11" db="EMBL/GenBank/DDBJ databases">
        <authorList>
            <person name="Zhu J."/>
            <person name="Qi W."/>
            <person name="Song R."/>
        </authorList>
    </citation>
    <scope>NUCLEOTIDE SEQUENCE [LARGE SCALE GENOMIC DNA]</scope>
</reference>
<evidence type="ECO:0000313" key="3">
    <source>
        <dbReference type="Proteomes" id="UP000041254"/>
    </source>
</evidence>
<dbReference type="EMBL" id="CDMY01000581">
    <property type="protein sequence ID" value="CEM24486.1"/>
    <property type="molecule type" value="Genomic_DNA"/>
</dbReference>
<dbReference type="InterPro" id="IPR046357">
    <property type="entry name" value="PPIase_dom_sf"/>
</dbReference>
<organism evidence="2 3">
    <name type="scientific">Vitrella brassicaformis (strain CCMP3155)</name>
    <dbReference type="NCBI Taxonomy" id="1169540"/>
    <lineage>
        <taxon>Eukaryota</taxon>
        <taxon>Sar</taxon>
        <taxon>Alveolata</taxon>
        <taxon>Colpodellida</taxon>
        <taxon>Vitrellaceae</taxon>
        <taxon>Vitrella</taxon>
    </lineage>
</organism>
<dbReference type="AlphaFoldDB" id="A0A0G4G7U7"/>
<dbReference type="OrthoDB" id="1902587at2759"/>
<protein>
    <recommendedName>
        <fullName evidence="4">Peptidylprolyl isomerase</fullName>
    </recommendedName>
</protein>
<proteinExistence type="predicted"/>
<dbReference type="InParanoid" id="A0A0G4G7U7"/>